<name>A0A4Y2T8A7_ARAVE</name>
<evidence type="ECO:0008006" key="3">
    <source>
        <dbReference type="Google" id="ProtNLM"/>
    </source>
</evidence>
<evidence type="ECO:0000313" key="1">
    <source>
        <dbReference type="EMBL" id="GBN96431.1"/>
    </source>
</evidence>
<comment type="caution">
    <text evidence="1">The sequence shown here is derived from an EMBL/GenBank/DDBJ whole genome shotgun (WGS) entry which is preliminary data.</text>
</comment>
<sequence>MPIHEIQRGFVPCDGIAENCLLFARILKNGNTVTDETAIVLLEFARAFDSVGHVHMFAALERLGGAPHTNGSSGFFTVLAPPDSKREKVSRNQNALQGVLCRATRLVRSCSKLPWSS</sequence>
<reference evidence="1 2" key="1">
    <citation type="journal article" date="2019" name="Sci. Rep.">
        <title>Orb-weaving spider Araneus ventricosus genome elucidates the spidroin gene catalogue.</title>
        <authorList>
            <person name="Kono N."/>
            <person name="Nakamura H."/>
            <person name="Ohtoshi R."/>
            <person name="Moran D.A.P."/>
            <person name="Shinohara A."/>
            <person name="Yoshida Y."/>
            <person name="Fujiwara M."/>
            <person name="Mori M."/>
            <person name="Tomita M."/>
            <person name="Arakawa K."/>
        </authorList>
    </citation>
    <scope>NUCLEOTIDE SEQUENCE [LARGE SCALE GENOMIC DNA]</scope>
</reference>
<protein>
    <recommendedName>
        <fullName evidence="3">Reverse transcriptase domain-containing protein</fullName>
    </recommendedName>
</protein>
<proteinExistence type="predicted"/>
<dbReference type="AlphaFoldDB" id="A0A4Y2T8A7"/>
<accession>A0A4Y2T8A7</accession>
<gene>
    <name evidence="1" type="ORF">AVEN_63120_1</name>
</gene>
<keyword evidence="2" id="KW-1185">Reference proteome</keyword>
<organism evidence="1 2">
    <name type="scientific">Araneus ventricosus</name>
    <name type="common">Orbweaver spider</name>
    <name type="synonym">Epeira ventricosa</name>
    <dbReference type="NCBI Taxonomy" id="182803"/>
    <lineage>
        <taxon>Eukaryota</taxon>
        <taxon>Metazoa</taxon>
        <taxon>Ecdysozoa</taxon>
        <taxon>Arthropoda</taxon>
        <taxon>Chelicerata</taxon>
        <taxon>Arachnida</taxon>
        <taxon>Araneae</taxon>
        <taxon>Araneomorphae</taxon>
        <taxon>Entelegynae</taxon>
        <taxon>Araneoidea</taxon>
        <taxon>Araneidae</taxon>
        <taxon>Araneus</taxon>
    </lineage>
</organism>
<evidence type="ECO:0000313" key="2">
    <source>
        <dbReference type="Proteomes" id="UP000499080"/>
    </source>
</evidence>
<dbReference type="EMBL" id="BGPR01026588">
    <property type="protein sequence ID" value="GBN96431.1"/>
    <property type="molecule type" value="Genomic_DNA"/>
</dbReference>
<dbReference type="OrthoDB" id="10063195at2759"/>
<dbReference type="Proteomes" id="UP000499080">
    <property type="component" value="Unassembled WGS sequence"/>
</dbReference>